<evidence type="ECO:0000313" key="8">
    <source>
        <dbReference type="Proteomes" id="UP000602076"/>
    </source>
</evidence>
<dbReference type="EMBL" id="JACXSI010000045">
    <property type="protein sequence ID" value="MBD3109779.1"/>
    <property type="molecule type" value="Genomic_DNA"/>
</dbReference>
<sequence length="747" mass="85461">MEKTSLQLLKEWQKALHSEIAYLKEFGSNKYMLYNGRRLEGSNDYTYYFDSRTIISVPNGSTVKLQWGSRQEEGRMLSSEGKGVIVQIEKMLGEEISEAYLLYDPWQLLEELSTRLEEIKKSKNKRARIKRLLTPDMEPKHPPVKNGTTKVKELFIRSKYNPVTFVWGPPGTGKTYTLARVAANQYLQKKKVLILAQSNAAVDVLMAEIFSFLKRTNKFKEGDILRYGAGVGIGSQCEGITMSHLLEKEDPDLVRQKEEWQEKKRVLKLDLQNSFSSQDSQELLKIENRLSSVLDKMRKKEQDLLQNAEVIGTTLARAAMDPAIYEHTFDVVIVDEASMCYVPQAAFAASLGKKVIICGDFKQLPPIAHSRAPLVTEWLKNDVFHAAGVADTVGEHALHPHLVLLNEQRRMHPDISSFTNRYVYHSLVHDHESVKTNRQEIIERKPFADMASILLDTSFTGHYCINERSSKSRWNPWQLLLSYQVMHEAYMDGARSIGYVTPYRVQADMMNSLLDEFYPEEKAAGNMMAATVHKFQGSEREVIVFDSVDGYPQERPGMLLVGNDSERLINVAITRTKGKFVHINNREFAYRNIGMKRTIRQLVQHQVNEKQTVTHQQIGSWVKNQRKRLRWIHAMKEEEVFADINHATKSIIISLPAGGELSSVWKERLKKTKAKVTLISEDMPVKAHRLIVDSLPFPFVMIDRHTLWLGQPFALAKGSKPPFVAARLQAANFCEQFLSHLPLDETI</sequence>
<dbReference type="GO" id="GO:0005524">
    <property type="term" value="F:ATP binding"/>
    <property type="evidence" value="ECO:0007669"/>
    <property type="project" value="UniProtKB-KW"/>
</dbReference>
<evidence type="ECO:0000256" key="2">
    <source>
        <dbReference type="ARBA" id="ARBA00022741"/>
    </source>
</evidence>
<keyword evidence="2" id="KW-0547">Nucleotide-binding</keyword>
<keyword evidence="8" id="KW-1185">Reference proteome</keyword>
<dbReference type="AlphaFoldDB" id="A0A927HC92"/>
<dbReference type="SMART" id="SM00382">
    <property type="entry name" value="AAA"/>
    <property type="match status" value="1"/>
</dbReference>
<evidence type="ECO:0000313" key="7">
    <source>
        <dbReference type="EMBL" id="MBD3109779.1"/>
    </source>
</evidence>
<name>A0A927HC92_9BACI</name>
<dbReference type="PANTHER" id="PTHR43788:SF8">
    <property type="entry name" value="DNA-BINDING PROTEIN SMUBP-2"/>
    <property type="match status" value="1"/>
</dbReference>
<dbReference type="Pfam" id="PF13086">
    <property type="entry name" value="AAA_11"/>
    <property type="match status" value="1"/>
</dbReference>
<proteinExistence type="inferred from homology"/>
<dbReference type="InterPro" id="IPR027417">
    <property type="entry name" value="P-loop_NTPase"/>
</dbReference>
<dbReference type="InterPro" id="IPR041679">
    <property type="entry name" value="DNA2/NAM7-like_C"/>
</dbReference>
<comment type="caution">
    <text evidence="7">The sequence shown here is derived from an EMBL/GenBank/DDBJ whole genome shotgun (WGS) entry which is preliminary data.</text>
</comment>
<dbReference type="GO" id="GO:0043139">
    <property type="term" value="F:5'-3' DNA helicase activity"/>
    <property type="evidence" value="ECO:0007669"/>
    <property type="project" value="TreeGrafter"/>
</dbReference>
<evidence type="ECO:0000256" key="4">
    <source>
        <dbReference type="ARBA" id="ARBA00022806"/>
    </source>
</evidence>
<reference evidence="7" key="1">
    <citation type="submission" date="2020-09" db="EMBL/GenBank/DDBJ databases">
        <title>Bacillus faecalis sp. nov., a moderately halophilic bacterium isolated from cow faeces.</title>
        <authorList>
            <person name="Jiang L."/>
            <person name="Lee J."/>
        </authorList>
    </citation>
    <scope>NUCLEOTIDE SEQUENCE</scope>
    <source>
        <strain evidence="7">AGMB 02131</strain>
    </source>
</reference>
<dbReference type="PANTHER" id="PTHR43788">
    <property type="entry name" value="DNA2/NAM7 HELICASE FAMILY MEMBER"/>
    <property type="match status" value="1"/>
</dbReference>
<keyword evidence="5" id="KW-0067">ATP-binding</keyword>
<dbReference type="CDD" id="cd18808">
    <property type="entry name" value="SF1_C_Upf1"/>
    <property type="match status" value="1"/>
</dbReference>
<dbReference type="SUPFAM" id="SSF52540">
    <property type="entry name" value="P-loop containing nucleoside triphosphate hydrolases"/>
    <property type="match status" value="1"/>
</dbReference>
<dbReference type="InterPro" id="IPR041677">
    <property type="entry name" value="DNA2/NAM7_AAA_11"/>
</dbReference>
<dbReference type="InterPro" id="IPR050534">
    <property type="entry name" value="Coronavir_polyprotein_1ab"/>
</dbReference>
<dbReference type="Proteomes" id="UP000602076">
    <property type="component" value="Unassembled WGS sequence"/>
</dbReference>
<dbReference type="InterPro" id="IPR003593">
    <property type="entry name" value="AAA+_ATPase"/>
</dbReference>
<evidence type="ECO:0000259" key="6">
    <source>
        <dbReference type="SMART" id="SM00382"/>
    </source>
</evidence>
<comment type="similarity">
    <text evidence="1">Belongs to the DNA2/NAM7 helicase family.</text>
</comment>
<dbReference type="Gene3D" id="3.40.50.300">
    <property type="entry name" value="P-loop containing nucleotide triphosphate hydrolases"/>
    <property type="match status" value="2"/>
</dbReference>
<gene>
    <name evidence="7" type="ORF">IEO70_15675</name>
</gene>
<dbReference type="GO" id="GO:0016787">
    <property type="term" value="F:hydrolase activity"/>
    <property type="evidence" value="ECO:0007669"/>
    <property type="project" value="UniProtKB-KW"/>
</dbReference>
<evidence type="ECO:0000256" key="1">
    <source>
        <dbReference type="ARBA" id="ARBA00007913"/>
    </source>
</evidence>
<evidence type="ECO:0000256" key="3">
    <source>
        <dbReference type="ARBA" id="ARBA00022801"/>
    </source>
</evidence>
<keyword evidence="4" id="KW-0347">Helicase</keyword>
<organism evidence="7 8">
    <name type="scientific">Peribacillus faecalis</name>
    <dbReference type="NCBI Taxonomy" id="2772559"/>
    <lineage>
        <taxon>Bacteria</taxon>
        <taxon>Bacillati</taxon>
        <taxon>Bacillota</taxon>
        <taxon>Bacilli</taxon>
        <taxon>Bacillales</taxon>
        <taxon>Bacillaceae</taxon>
        <taxon>Peribacillus</taxon>
    </lineage>
</organism>
<dbReference type="Pfam" id="PF13087">
    <property type="entry name" value="AAA_12"/>
    <property type="match status" value="1"/>
</dbReference>
<evidence type="ECO:0000256" key="5">
    <source>
        <dbReference type="ARBA" id="ARBA00022840"/>
    </source>
</evidence>
<feature type="domain" description="AAA+ ATPase" evidence="6">
    <location>
        <begin position="160"/>
        <end position="382"/>
    </location>
</feature>
<dbReference type="InterPro" id="IPR047187">
    <property type="entry name" value="SF1_C_Upf1"/>
</dbReference>
<dbReference type="RefSeq" id="WP_190999315.1">
    <property type="nucleotide sequence ID" value="NZ_JACXSI010000045.1"/>
</dbReference>
<accession>A0A927HC92</accession>
<protein>
    <submittedName>
        <fullName evidence="7">AAA family ATPase</fullName>
    </submittedName>
</protein>
<keyword evidence="3" id="KW-0378">Hydrolase</keyword>